<sequence>MTSKRAESKLRSKTERTELATMTVTCQSESARKGVEPQGCRSSNAANTKIVVTASAAVELQNRQCPSLMVWPAAERCRIPSPSRLVQQLLPHSRMTTALKQRMWNASESTNSSTVTNRLAIQGPRRNDVCVCK</sequence>
<name>A0A1I7ZC47_9BILA</name>
<reference evidence="2" key="1">
    <citation type="submission" date="2016-11" db="UniProtKB">
        <authorList>
            <consortium name="WormBaseParasite"/>
        </authorList>
    </citation>
    <scope>IDENTIFICATION</scope>
</reference>
<dbReference type="Proteomes" id="UP000095287">
    <property type="component" value="Unplaced"/>
</dbReference>
<evidence type="ECO:0000313" key="1">
    <source>
        <dbReference type="Proteomes" id="UP000095287"/>
    </source>
</evidence>
<keyword evidence="1" id="KW-1185">Reference proteome</keyword>
<accession>A0A1I7ZC47</accession>
<proteinExistence type="predicted"/>
<dbReference type="AlphaFoldDB" id="A0A1I7ZC47"/>
<organism evidence="1 2">
    <name type="scientific">Steinernema glaseri</name>
    <dbReference type="NCBI Taxonomy" id="37863"/>
    <lineage>
        <taxon>Eukaryota</taxon>
        <taxon>Metazoa</taxon>
        <taxon>Ecdysozoa</taxon>
        <taxon>Nematoda</taxon>
        <taxon>Chromadorea</taxon>
        <taxon>Rhabditida</taxon>
        <taxon>Tylenchina</taxon>
        <taxon>Panagrolaimomorpha</taxon>
        <taxon>Strongyloidoidea</taxon>
        <taxon>Steinernematidae</taxon>
        <taxon>Steinernema</taxon>
    </lineage>
</organism>
<dbReference type="WBParaSite" id="L893_g24954.t1">
    <property type="protein sequence ID" value="L893_g24954.t1"/>
    <property type="gene ID" value="L893_g24954"/>
</dbReference>
<evidence type="ECO:0000313" key="2">
    <source>
        <dbReference type="WBParaSite" id="L893_g24954.t1"/>
    </source>
</evidence>
<protein>
    <submittedName>
        <fullName evidence="2">Uncharacterized protein</fullName>
    </submittedName>
</protein>